<comment type="caution">
    <text evidence="3">The sequence shown here is derived from an EMBL/GenBank/DDBJ whole genome shotgun (WGS) entry which is preliminary data.</text>
</comment>
<evidence type="ECO:0000256" key="2">
    <source>
        <dbReference type="SAM" id="Phobius"/>
    </source>
</evidence>
<keyword evidence="2" id="KW-0812">Transmembrane</keyword>
<dbReference type="RefSeq" id="WP_210042988.1">
    <property type="nucleotide sequence ID" value="NZ_JBHLVU010000023.1"/>
</dbReference>
<accession>A0ABS7C0V1</accession>
<dbReference type="EMBL" id="JAHZIK010000214">
    <property type="protein sequence ID" value="MBW7454537.1"/>
    <property type="molecule type" value="Genomic_DNA"/>
</dbReference>
<evidence type="ECO:0000313" key="4">
    <source>
        <dbReference type="Proteomes" id="UP001519887"/>
    </source>
</evidence>
<sequence>MVKEWVTISVIAFGVIIAVIGVVAYLRMYKKIAWTSSPPPEQPQQTIETVNDSTARPESGQAPLKDEHNTP</sequence>
<dbReference type="Proteomes" id="UP001519887">
    <property type="component" value="Unassembled WGS sequence"/>
</dbReference>
<keyword evidence="2" id="KW-1133">Transmembrane helix</keyword>
<feature type="region of interest" description="Disordered" evidence="1">
    <location>
        <begin position="35"/>
        <end position="71"/>
    </location>
</feature>
<keyword evidence="4" id="KW-1185">Reference proteome</keyword>
<feature type="transmembrane region" description="Helical" evidence="2">
    <location>
        <begin position="6"/>
        <end position="26"/>
    </location>
</feature>
<proteinExistence type="predicted"/>
<protein>
    <submittedName>
        <fullName evidence="3">Uncharacterized protein</fullName>
    </submittedName>
</protein>
<keyword evidence="2" id="KW-0472">Membrane</keyword>
<gene>
    <name evidence="3" type="ORF">K0U00_10900</name>
</gene>
<evidence type="ECO:0000313" key="3">
    <source>
        <dbReference type="EMBL" id="MBW7454537.1"/>
    </source>
</evidence>
<feature type="compositionally biased region" description="Polar residues" evidence="1">
    <location>
        <begin position="46"/>
        <end position="56"/>
    </location>
</feature>
<name>A0ABS7C0V1_9BACL</name>
<organism evidence="3 4">
    <name type="scientific">Paenibacillus sepulcri</name>
    <dbReference type="NCBI Taxonomy" id="359917"/>
    <lineage>
        <taxon>Bacteria</taxon>
        <taxon>Bacillati</taxon>
        <taxon>Bacillota</taxon>
        <taxon>Bacilli</taxon>
        <taxon>Bacillales</taxon>
        <taxon>Paenibacillaceae</taxon>
        <taxon>Paenibacillus</taxon>
    </lineage>
</organism>
<reference evidence="3 4" key="1">
    <citation type="submission" date="2021-07" db="EMBL/GenBank/DDBJ databases">
        <title>Paenibacillus radiodurans sp. nov., isolated from the southeastern edge of Tengger Desert.</title>
        <authorList>
            <person name="Zhang G."/>
        </authorList>
    </citation>
    <scope>NUCLEOTIDE SEQUENCE [LARGE SCALE GENOMIC DNA]</scope>
    <source>
        <strain evidence="3 4">CCM 7311</strain>
    </source>
</reference>
<evidence type="ECO:0000256" key="1">
    <source>
        <dbReference type="SAM" id="MobiDB-lite"/>
    </source>
</evidence>